<evidence type="ECO:0000256" key="4">
    <source>
        <dbReference type="ARBA" id="ARBA00022989"/>
    </source>
</evidence>
<keyword evidence="10" id="KW-1185">Reference proteome</keyword>
<gene>
    <name evidence="9" type="ORF">ABH943_004935</name>
</gene>
<feature type="transmembrane region" description="Helical" evidence="7">
    <location>
        <begin position="486"/>
        <end position="504"/>
    </location>
</feature>
<dbReference type="Pfam" id="PF13515">
    <property type="entry name" value="FUSC_2"/>
    <property type="match status" value="1"/>
</dbReference>
<sequence>MAMPADKQRHHAMERLRAIVEPFPDRLGFAVRLALMCALTTLVVEIYQTPEPALTVYVAFFVIKADRTTSVIVSTVMLFLITLIVGTVLLIAMQVIDEPFWRVVAMTLVSFCLLFAASASKLKPIAGIVALIAAYALDLLGTVHIGEIATRGLLYAWLFVGIPAGVSIVINLVAGPAPRRLAERELAHRLRTGARVLQSPDDAKARGRLRTCLHTGPGDVPTWLKIAGLEKSSSAHDLAALKQASQSTAVILAMVEVITREPATLQPGHLREHVAQTLDEMAAILQTGAYPVDIVLLRIDGEAALSPLAAAALAELRAALAGFAQPPPTSLPPQPAAKSARGLFAPDAFTNPVHVHYALKTTAAAMLCYVTYSLLDWPGIHTCLITCYIVSLGTTAETVEKLTLRIVGCLIGAAAGIAAIVFLMPNVTSIGALIVIVFVVALASGWIAAGSPRVSYIGFQIAFAFFLCVVQGASPAFDMTTARDRVIGILFGNLVVALVFTQIWSVSVAKRIDPCIASVLRQLATLSGIDQQSQRWTMTPEIQATLGAIEQDLDLSRYEPLPVRPARGWLDRRRRVMNAIAFLQGPLLIQSGRERFKNDVLANRLHRVADTFDPDTTALVTSSSTGHETLPSDTEDASTLTSTAHAIVDPFIEALEDAITQPIENSDGNERTDHARA</sequence>
<evidence type="ECO:0000256" key="3">
    <source>
        <dbReference type="ARBA" id="ARBA00022692"/>
    </source>
</evidence>
<evidence type="ECO:0000259" key="8">
    <source>
        <dbReference type="Pfam" id="PF13515"/>
    </source>
</evidence>
<dbReference type="Proteomes" id="UP001620514">
    <property type="component" value="Unassembled WGS sequence"/>
</dbReference>
<protein>
    <submittedName>
        <fullName evidence="9">Multidrug resistance protein MdtO</fullName>
    </submittedName>
</protein>
<keyword evidence="5 7" id="KW-0472">Membrane</keyword>
<proteinExistence type="inferred from homology"/>
<organism evidence="9 10">
    <name type="scientific">Caballeronia udeis</name>
    <dbReference type="NCBI Taxonomy" id="1232866"/>
    <lineage>
        <taxon>Bacteria</taxon>
        <taxon>Pseudomonadati</taxon>
        <taxon>Pseudomonadota</taxon>
        <taxon>Betaproteobacteria</taxon>
        <taxon>Burkholderiales</taxon>
        <taxon>Burkholderiaceae</taxon>
        <taxon>Caballeronia</taxon>
    </lineage>
</organism>
<evidence type="ECO:0000256" key="5">
    <source>
        <dbReference type="ARBA" id="ARBA00023136"/>
    </source>
</evidence>
<dbReference type="PANTHER" id="PTHR30509:SF9">
    <property type="entry name" value="MULTIDRUG RESISTANCE PROTEIN MDTO"/>
    <property type="match status" value="1"/>
</dbReference>
<name>A0ABW8MMJ9_9BURK</name>
<reference evidence="9 10" key="2">
    <citation type="submission" date="2024-11" db="EMBL/GenBank/DDBJ databases">
        <title>Using genomics to understand microbial adaptation to soil warming.</title>
        <authorList>
            <person name="Deangelis K.M. PhD."/>
        </authorList>
    </citation>
    <scope>NUCLEOTIDE SEQUENCE [LARGE SCALE GENOMIC DNA]</scope>
    <source>
        <strain evidence="9 10">GAS97</strain>
    </source>
</reference>
<feature type="transmembrane region" description="Helical" evidence="7">
    <location>
        <begin position="68"/>
        <end position="93"/>
    </location>
</feature>
<evidence type="ECO:0000313" key="9">
    <source>
        <dbReference type="EMBL" id="MFK4444913.1"/>
    </source>
</evidence>
<evidence type="ECO:0000256" key="6">
    <source>
        <dbReference type="ARBA" id="ARBA00043993"/>
    </source>
</evidence>
<keyword evidence="2" id="KW-1003">Cell membrane</keyword>
<feature type="transmembrane region" description="Helical" evidence="7">
    <location>
        <begin position="125"/>
        <end position="146"/>
    </location>
</feature>
<feature type="transmembrane region" description="Helical" evidence="7">
    <location>
        <begin position="402"/>
        <end position="424"/>
    </location>
</feature>
<keyword evidence="3 7" id="KW-0812">Transmembrane</keyword>
<dbReference type="EMBL" id="JBIYDN010000016">
    <property type="protein sequence ID" value="MFK4444913.1"/>
    <property type="molecule type" value="Genomic_DNA"/>
</dbReference>
<reference evidence="9 10" key="1">
    <citation type="submission" date="2024-10" db="EMBL/GenBank/DDBJ databases">
        <authorList>
            <person name="Deangelis K."/>
            <person name="Huntemann M."/>
            <person name="Clum A."/>
            <person name="Wang J."/>
            <person name="Palaniappan K."/>
            <person name="Ritter S."/>
            <person name="Chen I.-M."/>
            <person name="Stamatis D."/>
            <person name="Reddy T."/>
            <person name="O'Malley R."/>
            <person name="Daum C."/>
            <person name="Ng V."/>
            <person name="Ivanova N."/>
            <person name="Kyrpides N."/>
            <person name="Woyke T."/>
        </authorList>
    </citation>
    <scope>NUCLEOTIDE SEQUENCE [LARGE SCALE GENOMIC DNA]</scope>
    <source>
        <strain evidence="9 10">GAS97</strain>
    </source>
</reference>
<keyword evidence="4 7" id="KW-1133">Transmembrane helix</keyword>
<comment type="caution">
    <text evidence="9">The sequence shown here is derived from an EMBL/GenBank/DDBJ whole genome shotgun (WGS) entry which is preliminary data.</text>
</comment>
<dbReference type="PANTHER" id="PTHR30509">
    <property type="entry name" value="P-HYDROXYBENZOIC ACID EFFLUX PUMP SUBUNIT-RELATED"/>
    <property type="match status" value="1"/>
</dbReference>
<feature type="transmembrane region" description="Helical" evidence="7">
    <location>
        <begin position="99"/>
        <end position="118"/>
    </location>
</feature>
<comment type="similarity">
    <text evidence="6">Belongs to the YccS/YhfK family.</text>
</comment>
<accession>A0ABW8MMJ9</accession>
<feature type="transmembrane region" description="Helical" evidence="7">
    <location>
        <begin position="152"/>
        <end position="174"/>
    </location>
</feature>
<dbReference type="InterPro" id="IPR049453">
    <property type="entry name" value="Memb_transporter_dom"/>
</dbReference>
<evidence type="ECO:0000256" key="7">
    <source>
        <dbReference type="SAM" id="Phobius"/>
    </source>
</evidence>
<evidence type="ECO:0000256" key="1">
    <source>
        <dbReference type="ARBA" id="ARBA00004651"/>
    </source>
</evidence>
<evidence type="ECO:0000256" key="2">
    <source>
        <dbReference type="ARBA" id="ARBA00022475"/>
    </source>
</evidence>
<dbReference type="RefSeq" id="WP_404609979.1">
    <property type="nucleotide sequence ID" value="NZ_JBIYDN010000016.1"/>
</dbReference>
<feature type="domain" description="Integral membrane bound transporter" evidence="8">
    <location>
        <begin position="367"/>
        <end position="499"/>
    </location>
</feature>
<feature type="transmembrane region" description="Helical" evidence="7">
    <location>
        <begin position="456"/>
        <end position="474"/>
    </location>
</feature>
<comment type="subcellular location">
    <subcellularLocation>
        <location evidence="1">Cell membrane</location>
        <topology evidence="1">Multi-pass membrane protein</topology>
    </subcellularLocation>
</comment>
<evidence type="ECO:0000313" key="10">
    <source>
        <dbReference type="Proteomes" id="UP001620514"/>
    </source>
</evidence>
<feature type="transmembrane region" description="Helical" evidence="7">
    <location>
        <begin position="430"/>
        <end position="449"/>
    </location>
</feature>